<dbReference type="RefSeq" id="WP_256769355.1">
    <property type="nucleotide sequence ID" value="NZ_CP101987.1"/>
</dbReference>
<name>A0ABY5KM02_9CELL</name>
<dbReference type="Proteomes" id="UP001316384">
    <property type="component" value="Chromosome"/>
</dbReference>
<accession>A0ABY5KM02</accession>
<evidence type="ECO:0000313" key="2">
    <source>
        <dbReference type="Proteomes" id="UP001316384"/>
    </source>
</evidence>
<organism evidence="1 2">
    <name type="scientific">Cellulomonas xiejunii</name>
    <dbReference type="NCBI Taxonomy" id="2968083"/>
    <lineage>
        <taxon>Bacteria</taxon>
        <taxon>Bacillati</taxon>
        <taxon>Actinomycetota</taxon>
        <taxon>Actinomycetes</taxon>
        <taxon>Micrococcales</taxon>
        <taxon>Cellulomonadaceae</taxon>
        <taxon>Cellulomonas</taxon>
    </lineage>
</organism>
<reference evidence="1 2" key="1">
    <citation type="submission" date="2022-07" db="EMBL/GenBank/DDBJ databases">
        <title>Novel species in genus cellulomonas.</title>
        <authorList>
            <person name="Ye L."/>
        </authorList>
    </citation>
    <scope>NUCLEOTIDE SEQUENCE [LARGE SCALE GENOMIC DNA]</scope>
    <source>
        <strain evidence="2">zg-B89</strain>
    </source>
</reference>
<evidence type="ECO:0000313" key="1">
    <source>
        <dbReference type="EMBL" id="UUI71537.1"/>
    </source>
</evidence>
<keyword evidence="2" id="KW-1185">Reference proteome</keyword>
<dbReference type="EMBL" id="CP101987">
    <property type="protein sequence ID" value="UUI71537.1"/>
    <property type="molecule type" value="Genomic_DNA"/>
</dbReference>
<protein>
    <submittedName>
        <fullName evidence="1">Uncharacterized protein</fullName>
    </submittedName>
</protein>
<sequence length="691" mass="72842">MRLASGLDDAAGGCRQVAEVLAGYGAALRGLERRVMTARHEVETARVRAVAARERYAAALAGGVVTVPWSWTDAPAFAAVPQAAAELGVWRSAVRDAAEGLRAFAACCDEREDLDRQTAARLVGVEVMGAYAPGTGVDAIVDVPLAQALASVAAGTMTSEERSLLARWFSSAADEVAVDELTSFLDAWGSDTGVMAAVFAAMGGERTMRLLTALGNAVPFAQHHHPNTLSALGTQVRAGLAVGSRGWSKAQVESFADEMFRQMVFFDGASVVGYLFADPDRALMSAALTVAVADRIDGWEREHGRLPPGGDQPGYWLASAAVPGSDPRAVLDPAAGVLATLGAYPQVARDWLTGVDVDWSNDAAVYDRARVDYWFEERAWPLGISDGFAGVATLWLGVQSAMGSPQEVWQRAALNDAIFARFSRNAALLLTENISPPASLRLAQVVASQIVTLVEVGGMRGPINDRAAWELVPTPFDPDKAVAATVTRVELVRILAAATSEPEGRLAVQRALLGYEVDALALAADGTASVDRVLERLAVVWAVADGAVNGATQAELQRVSDEVRVSLGLARVPVDVALAFVPNPIVAIGLDAAVDYLEKLAVEHWTPGQPEPASVRSAGADPISLFFTDAVQTYRDAGLWDQPALRSDSAEELAGAEGLEYVQMYQDVSLAVHSALQESSSESGGRSGEGA</sequence>
<proteinExistence type="predicted"/>
<gene>
    <name evidence="1" type="ORF">NP048_17370</name>
</gene>